<proteinExistence type="predicted"/>
<comment type="caution">
    <text evidence="2">The sequence shown here is derived from an EMBL/GenBank/DDBJ whole genome shotgun (WGS) entry which is preliminary data.</text>
</comment>
<sequence length="118" mass="13004">LSPHGIPGERGSQGIQGERGEKGDSGGVEPSVSASLTSTFTDNWLGTDYHDVEGLIINFGSDPAYDVVITVTWHKIGGEFTGEPVHLGFLSGHRIYEYSRRYEIEGDFNDITWEITWS</sequence>
<dbReference type="EMBL" id="BARW01033254">
    <property type="protein sequence ID" value="GAJ07788.1"/>
    <property type="molecule type" value="Genomic_DNA"/>
</dbReference>
<protein>
    <recommendedName>
        <fullName evidence="3">Collagen-like protein</fullName>
    </recommendedName>
</protein>
<accession>X1TR07</accession>
<feature type="non-terminal residue" evidence="2">
    <location>
        <position position="1"/>
    </location>
</feature>
<feature type="region of interest" description="Disordered" evidence="1">
    <location>
        <begin position="1"/>
        <end position="32"/>
    </location>
</feature>
<dbReference type="AlphaFoldDB" id="X1TR07"/>
<dbReference type="Gene3D" id="1.20.5.320">
    <property type="entry name" value="6-Phosphogluconate Dehydrogenase, domain 3"/>
    <property type="match status" value="1"/>
</dbReference>
<reference evidence="2" key="1">
    <citation type="journal article" date="2014" name="Front. Microbiol.">
        <title>High frequency of phylogenetically diverse reductive dehalogenase-homologous genes in deep subseafloor sedimentary metagenomes.</title>
        <authorList>
            <person name="Kawai M."/>
            <person name="Futagami T."/>
            <person name="Toyoda A."/>
            <person name="Takaki Y."/>
            <person name="Nishi S."/>
            <person name="Hori S."/>
            <person name="Arai W."/>
            <person name="Tsubouchi T."/>
            <person name="Morono Y."/>
            <person name="Uchiyama I."/>
            <person name="Ito T."/>
            <person name="Fujiyama A."/>
            <person name="Inagaki F."/>
            <person name="Takami H."/>
        </authorList>
    </citation>
    <scope>NUCLEOTIDE SEQUENCE</scope>
    <source>
        <strain evidence="2">Expedition CK06-06</strain>
    </source>
</reference>
<organism evidence="2">
    <name type="scientific">marine sediment metagenome</name>
    <dbReference type="NCBI Taxonomy" id="412755"/>
    <lineage>
        <taxon>unclassified sequences</taxon>
        <taxon>metagenomes</taxon>
        <taxon>ecological metagenomes</taxon>
    </lineage>
</organism>
<name>X1TR07_9ZZZZ</name>
<evidence type="ECO:0008006" key="3">
    <source>
        <dbReference type="Google" id="ProtNLM"/>
    </source>
</evidence>
<evidence type="ECO:0000256" key="1">
    <source>
        <dbReference type="SAM" id="MobiDB-lite"/>
    </source>
</evidence>
<evidence type="ECO:0000313" key="2">
    <source>
        <dbReference type="EMBL" id="GAJ07788.1"/>
    </source>
</evidence>
<gene>
    <name evidence="2" type="ORF">S12H4_52412</name>
</gene>